<keyword evidence="6 7" id="KW-0472">Membrane</keyword>
<evidence type="ECO:0000256" key="2">
    <source>
        <dbReference type="ARBA" id="ARBA00009045"/>
    </source>
</evidence>
<dbReference type="InterPro" id="IPR050925">
    <property type="entry name" value="Rhomboid_protease_S54"/>
</dbReference>
<evidence type="ECO:0000256" key="1">
    <source>
        <dbReference type="ARBA" id="ARBA00004141"/>
    </source>
</evidence>
<evidence type="ECO:0000256" key="3">
    <source>
        <dbReference type="ARBA" id="ARBA00022692"/>
    </source>
</evidence>
<keyword evidence="4" id="KW-0378">Hydrolase</keyword>
<feature type="transmembrane region" description="Helical" evidence="7">
    <location>
        <begin position="291"/>
        <end position="308"/>
    </location>
</feature>
<evidence type="ECO:0000256" key="5">
    <source>
        <dbReference type="ARBA" id="ARBA00022989"/>
    </source>
</evidence>
<evidence type="ECO:0000313" key="9">
    <source>
        <dbReference type="EMBL" id="EFC37992.1"/>
    </source>
</evidence>
<dbReference type="AlphaFoldDB" id="D2VYZ2"/>
<dbReference type="VEuPathDB" id="AmoebaDB:NAEGRDRAFT_74295"/>
<name>D2VYZ2_NAEGR</name>
<evidence type="ECO:0000313" key="10">
    <source>
        <dbReference type="Proteomes" id="UP000006671"/>
    </source>
</evidence>
<organism evidence="10">
    <name type="scientific">Naegleria gruberi</name>
    <name type="common">Amoeba</name>
    <dbReference type="NCBI Taxonomy" id="5762"/>
    <lineage>
        <taxon>Eukaryota</taxon>
        <taxon>Discoba</taxon>
        <taxon>Heterolobosea</taxon>
        <taxon>Tetramitia</taxon>
        <taxon>Eutetramitia</taxon>
        <taxon>Vahlkampfiidae</taxon>
        <taxon>Naegleria</taxon>
    </lineage>
</organism>
<keyword evidence="5 7" id="KW-1133">Transmembrane helix</keyword>
<feature type="transmembrane region" description="Helical" evidence="7">
    <location>
        <begin position="187"/>
        <end position="208"/>
    </location>
</feature>
<dbReference type="STRING" id="5762.D2VYZ2"/>
<feature type="transmembrane region" description="Helical" evidence="7">
    <location>
        <begin position="45"/>
        <end position="64"/>
    </location>
</feature>
<comment type="subcellular location">
    <subcellularLocation>
        <location evidence="1">Membrane</location>
        <topology evidence="1">Multi-pass membrane protein</topology>
    </subcellularLocation>
</comment>
<dbReference type="GO" id="GO:0004252">
    <property type="term" value="F:serine-type endopeptidase activity"/>
    <property type="evidence" value="ECO:0007669"/>
    <property type="project" value="InterPro"/>
</dbReference>
<dbReference type="Gene3D" id="2.20.110.10">
    <property type="entry name" value="Histone H3 K4-specific methyltransferase SET7/9 N-terminal domain"/>
    <property type="match status" value="1"/>
</dbReference>
<feature type="transmembrane region" description="Helical" evidence="7">
    <location>
        <begin position="253"/>
        <end position="271"/>
    </location>
</feature>
<keyword evidence="10" id="KW-1185">Reference proteome</keyword>
<evidence type="ECO:0000256" key="4">
    <source>
        <dbReference type="ARBA" id="ARBA00022801"/>
    </source>
</evidence>
<gene>
    <name evidence="9" type="ORF">NAEGRDRAFT_74295</name>
</gene>
<feature type="transmembrane region" description="Helical" evidence="7">
    <location>
        <begin position="138"/>
        <end position="155"/>
    </location>
</feature>
<dbReference type="SUPFAM" id="SSF144091">
    <property type="entry name" value="Rhomboid-like"/>
    <property type="match status" value="1"/>
</dbReference>
<dbReference type="GO" id="GO:0006465">
    <property type="term" value="P:signal peptide processing"/>
    <property type="evidence" value="ECO:0007669"/>
    <property type="project" value="TreeGrafter"/>
</dbReference>
<dbReference type="PANTHER" id="PTHR43731">
    <property type="entry name" value="RHOMBOID PROTEASE"/>
    <property type="match status" value="1"/>
</dbReference>
<sequence length="415" mass="47284">MNNQRQEQEEDYFEHYRRQYQINEVFENYYDTQSERGKKEHMNRLLWFLIAFPAFFFVSLQAFLASDAVNHQDLKNVTIRLEEAIPTTVGNRENISGDRYDESSSMQQQEKAEVIKGPILDVPNDNYLQKLSKDVRRYPVIWGIIGLNCAMMLMVKGFKRSPRFHDFYSKHLTVSVHNLLKRRYHTLLTSTFVHGDWLHLGFCMYGLYNMGSLTYDLMGPTTFLLFYLGAGMTASMGSSLLKLITKNYYQRSVGSSGSIFAIVFAGLNVITFEKAKMNLIFLPDSWGGFNATYFLPLYFVGEILYNIFSRRVKLDTGGHLSGALAGYLALEAMKNQSYHKQTRKVEFSGRNTYYLGEVKDLKKNGAGALIGGNMSYVGNFKDGNPEGQGIVIVNTNEGTKAIKGIFKNGNFTPTK</sequence>
<dbReference type="Gene3D" id="1.20.1540.10">
    <property type="entry name" value="Rhomboid-like"/>
    <property type="match status" value="1"/>
</dbReference>
<dbReference type="GeneID" id="8857933"/>
<evidence type="ECO:0000256" key="6">
    <source>
        <dbReference type="ARBA" id="ARBA00023136"/>
    </source>
</evidence>
<dbReference type="OMA" id="WAVIANF"/>
<evidence type="ECO:0000259" key="8">
    <source>
        <dbReference type="Pfam" id="PF01694"/>
    </source>
</evidence>
<evidence type="ECO:0000256" key="7">
    <source>
        <dbReference type="SAM" id="Phobius"/>
    </source>
</evidence>
<dbReference type="InterPro" id="IPR035952">
    <property type="entry name" value="Rhomboid-like_sf"/>
</dbReference>
<dbReference type="RefSeq" id="XP_002670736.1">
    <property type="nucleotide sequence ID" value="XM_002670690.1"/>
</dbReference>
<dbReference type="Proteomes" id="UP000006671">
    <property type="component" value="Unassembled WGS sequence"/>
</dbReference>
<dbReference type="OrthoDB" id="10260614at2759"/>
<accession>D2VYZ2</accession>
<reference evidence="9 10" key="1">
    <citation type="journal article" date="2010" name="Cell">
        <title>The genome of Naegleria gruberi illuminates early eukaryotic versatility.</title>
        <authorList>
            <person name="Fritz-Laylin L.K."/>
            <person name="Prochnik S.E."/>
            <person name="Ginger M.L."/>
            <person name="Dacks J.B."/>
            <person name="Carpenter M.L."/>
            <person name="Field M.C."/>
            <person name="Kuo A."/>
            <person name="Paredez A."/>
            <person name="Chapman J."/>
            <person name="Pham J."/>
            <person name="Shu S."/>
            <person name="Neupane R."/>
            <person name="Cipriano M."/>
            <person name="Mancuso J."/>
            <person name="Tu H."/>
            <person name="Salamov A."/>
            <person name="Lindquist E."/>
            <person name="Shapiro H."/>
            <person name="Lucas S."/>
            <person name="Grigoriev I.V."/>
            <person name="Cande W.Z."/>
            <person name="Fulton C."/>
            <person name="Rokhsar D.S."/>
            <person name="Dawson S.C."/>
        </authorList>
    </citation>
    <scope>NUCLEOTIDE SEQUENCE [LARGE SCALE GENOMIC DNA]</scope>
    <source>
        <strain evidence="9 10">NEG-M</strain>
    </source>
</reference>
<dbReference type="InterPro" id="IPR022764">
    <property type="entry name" value="Peptidase_S54_rhomboid_dom"/>
</dbReference>
<feature type="transmembrane region" description="Helical" evidence="7">
    <location>
        <begin position="220"/>
        <end position="241"/>
    </location>
</feature>
<dbReference type="EMBL" id="GG738912">
    <property type="protein sequence ID" value="EFC37992.1"/>
    <property type="molecule type" value="Genomic_DNA"/>
</dbReference>
<dbReference type="InParanoid" id="D2VYZ2"/>
<keyword evidence="3 7" id="KW-0812">Transmembrane</keyword>
<feature type="domain" description="Peptidase S54 rhomboid" evidence="8">
    <location>
        <begin position="182"/>
        <end position="329"/>
    </location>
</feature>
<dbReference type="KEGG" id="ngr:NAEGRDRAFT_74295"/>
<protein>
    <submittedName>
        <fullName evidence="9">Predicted protein</fullName>
    </submittedName>
</protein>
<comment type="similarity">
    <text evidence="2">Belongs to the peptidase S54 family.</text>
</comment>
<proteinExistence type="inferred from homology"/>
<dbReference type="PANTHER" id="PTHR43731:SF14">
    <property type="entry name" value="PRESENILIN-ASSOCIATED RHOMBOID-LIKE PROTEIN, MITOCHONDRIAL"/>
    <property type="match status" value="1"/>
</dbReference>
<dbReference type="Pfam" id="PF01694">
    <property type="entry name" value="Rhomboid"/>
    <property type="match status" value="1"/>
</dbReference>
<dbReference type="GO" id="GO:0016020">
    <property type="term" value="C:membrane"/>
    <property type="evidence" value="ECO:0007669"/>
    <property type="project" value="UniProtKB-SubCell"/>
</dbReference>